<dbReference type="FunFam" id="3.40.50.1010:FF:000010">
    <property type="entry name" value="Exosome complex exonuclease DIS3"/>
    <property type="match status" value="1"/>
</dbReference>
<proteinExistence type="predicted"/>
<dbReference type="GO" id="GO:0071031">
    <property type="term" value="P:nuclear mRNA surveillance of mRNA 3'-end processing"/>
    <property type="evidence" value="ECO:0007669"/>
    <property type="project" value="TreeGrafter"/>
</dbReference>
<dbReference type="OrthoDB" id="372421at2759"/>
<dbReference type="GO" id="GO:0000175">
    <property type="term" value="F:3'-5'-RNA exonuclease activity"/>
    <property type="evidence" value="ECO:0007669"/>
    <property type="project" value="TreeGrafter"/>
</dbReference>
<dbReference type="PANTHER" id="PTHR23355:SF35">
    <property type="entry name" value="EXOSOME COMPLEX EXONUCLEASE RRP44"/>
    <property type="match status" value="1"/>
</dbReference>
<evidence type="ECO:0000313" key="3">
    <source>
        <dbReference type="Proteomes" id="UP001165063"/>
    </source>
</evidence>
<gene>
    <name evidence="2" type="ORF">Amon01_000603100</name>
</gene>
<dbReference type="Gene3D" id="2.40.50.690">
    <property type="match status" value="1"/>
</dbReference>
<dbReference type="InterPro" id="IPR002716">
    <property type="entry name" value="PIN_dom"/>
</dbReference>
<dbReference type="Pfam" id="PF13638">
    <property type="entry name" value="PIN_4"/>
    <property type="match status" value="1"/>
</dbReference>
<sequence length="412" mass="46326">MSTAIQKRKLSTGLAVTQKVFVRSRNGGALKIVREHYLRDDIPCSSQSCDKCTDFYFLDASTGEITKPVLSDSPLDLKGKADIGKHYVMLDTNVVLNAIDMLESDAVFYDVIVPQTVLEEVKNKSFAIYLRLRTLCKNEEKRVVVFHNEFKTDSYLAREKGEIINDYNDRLIRNCAKFYTSHLKDTGISVVLLTNDKANIEKARADDVKVMTLEDYVSLLPNATELQDMLPSSDGFSAKLTEIKYPEYYTTARLMGGIKNGSLYQGNISVSSYNFLEGSVNVSSLPKPLLILGRENLNRAFNGDSVVVQILPKSQWKKPSTEIVDEETINKNAVGDDNEDEVVISDEERRLLAQEAIRVQGGDVEEEKRIVPTGRVVGILKRSWRLYVGQLAPNSVNPNQVGEELKNWLVRE</sequence>
<dbReference type="Gene3D" id="3.40.50.1010">
    <property type="entry name" value="5'-nuclease"/>
    <property type="match status" value="1"/>
</dbReference>
<dbReference type="EMBL" id="BSXU01003629">
    <property type="protein sequence ID" value="GMG40262.1"/>
    <property type="molecule type" value="Genomic_DNA"/>
</dbReference>
<dbReference type="InterPro" id="IPR029060">
    <property type="entry name" value="PIN-like_dom_sf"/>
</dbReference>
<evidence type="ECO:0000259" key="1">
    <source>
        <dbReference type="SMART" id="SM00670"/>
    </source>
</evidence>
<dbReference type="GO" id="GO:0000176">
    <property type="term" value="C:nuclear exosome (RNase complex)"/>
    <property type="evidence" value="ECO:0007669"/>
    <property type="project" value="TreeGrafter"/>
</dbReference>
<dbReference type="InterPro" id="IPR012340">
    <property type="entry name" value="NA-bd_OB-fold"/>
</dbReference>
<keyword evidence="3" id="KW-1185">Reference proteome</keyword>
<dbReference type="GO" id="GO:0000177">
    <property type="term" value="C:cytoplasmic exosome (RNase complex)"/>
    <property type="evidence" value="ECO:0007669"/>
    <property type="project" value="TreeGrafter"/>
</dbReference>
<dbReference type="GO" id="GO:0004519">
    <property type="term" value="F:endonuclease activity"/>
    <property type="evidence" value="ECO:0007669"/>
    <property type="project" value="TreeGrafter"/>
</dbReference>
<dbReference type="InterPro" id="IPR050180">
    <property type="entry name" value="RNR_Ribonuclease"/>
</dbReference>
<protein>
    <submittedName>
        <fullName evidence="2">Unnamed protein product</fullName>
    </submittedName>
</protein>
<dbReference type="InterPro" id="IPR033771">
    <property type="entry name" value="Rrp44_CSD1"/>
</dbReference>
<feature type="domain" description="PIN" evidence="1">
    <location>
        <begin position="86"/>
        <end position="201"/>
    </location>
</feature>
<name>A0A9W6Z453_AMBMO</name>
<dbReference type="Pfam" id="PF17216">
    <property type="entry name" value="Rrp44_CSD1"/>
    <property type="match status" value="1"/>
</dbReference>
<evidence type="ECO:0000313" key="2">
    <source>
        <dbReference type="EMBL" id="GMG40262.1"/>
    </source>
</evidence>
<dbReference type="PANTHER" id="PTHR23355">
    <property type="entry name" value="RIBONUCLEASE"/>
    <property type="match status" value="1"/>
</dbReference>
<dbReference type="SMART" id="SM00670">
    <property type="entry name" value="PINc"/>
    <property type="match status" value="1"/>
</dbReference>
<comment type="caution">
    <text evidence="2">The sequence shown here is derived from an EMBL/GenBank/DDBJ whole genome shotgun (WGS) entry which is preliminary data.</text>
</comment>
<dbReference type="SUPFAM" id="SSF50249">
    <property type="entry name" value="Nucleic acid-binding proteins"/>
    <property type="match status" value="1"/>
</dbReference>
<accession>A0A9W6Z453</accession>
<reference evidence="2" key="1">
    <citation type="submission" date="2023-04" db="EMBL/GenBank/DDBJ databases">
        <title>Ambrosiozyma monospora NBRC 1965.</title>
        <authorList>
            <person name="Ichikawa N."/>
            <person name="Sato H."/>
            <person name="Tonouchi N."/>
        </authorList>
    </citation>
    <scope>NUCLEOTIDE SEQUENCE</scope>
    <source>
        <strain evidence="2">NBRC 1965</strain>
    </source>
</reference>
<dbReference type="GO" id="GO:0016075">
    <property type="term" value="P:rRNA catabolic process"/>
    <property type="evidence" value="ECO:0007669"/>
    <property type="project" value="TreeGrafter"/>
</dbReference>
<dbReference type="SUPFAM" id="SSF88723">
    <property type="entry name" value="PIN domain-like"/>
    <property type="match status" value="1"/>
</dbReference>
<organism evidence="2 3">
    <name type="scientific">Ambrosiozyma monospora</name>
    <name type="common">Yeast</name>
    <name type="synonym">Endomycopsis monosporus</name>
    <dbReference type="NCBI Taxonomy" id="43982"/>
    <lineage>
        <taxon>Eukaryota</taxon>
        <taxon>Fungi</taxon>
        <taxon>Dikarya</taxon>
        <taxon>Ascomycota</taxon>
        <taxon>Saccharomycotina</taxon>
        <taxon>Pichiomycetes</taxon>
        <taxon>Pichiales</taxon>
        <taxon>Pichiaceae</taxon>
        <taxon>Ambrosiozyma</taxon>
    </lineage>
</organism>
<dbReference type="CDD" id="cd09862">
    <property type="entry name" value="PIN_Rrp44-like"/>
    <property type="match status" value="1"/>
</dbReference>
<dbReference type="AlphaFoldDB" id="A0A9W6Z453"/>
<dbReference type="Proteomes" id="UP001165063">
    <property type="component" value="Unassembled WGS sequence"/>
</dbReference>